<dbReference type="Proteomes" id="UP000010105">
    <property type="component" value="Chromosome 1"/>
</dbReference>
<dbReference type="GO" id="GO:0046464">
    <property type="term" value="P:acylglycerol catabolic process"/>
    <property type="evidence" value="ECO:0007669"/>
    <property type="project" value="TreeGrafter"/>
</dbReference>
<dbReference type="AlphaFoldDB" id="K0DRJ2"/>
<dbReference type="Gene3D" id="3.40.50.1820">
    <property type="entry name" value="alpha/beta hydrolase"/>
    <property type="match status" value="1"/>
</dbReference>
<accession>K0DRJ2</accession>
<sequence length="324" mass="35365">MSYRLGVRTQARFAALLQGPQMTATTAFAGERPAPRQRYVQCASAAGLHRVAYTEWGDPDNPRVLLCVHGLTRSGRDFDRLAAQFAGTYRVVCPDVVGRGLSSWLANPNLYSVPQYVADMVTLIARLNVESVDWFGTSMGGLIGLGLAGLAETPIRKLLLNDVGPHLEPEAVKRIGDYLGKPVRFDSLQQGVDHAAFLARTFGPLTPDEWREINTPLLREENGTWLFRYDPRIAQPFAATTEETAKLGEAALWHSLASFQGPVLVVRGEQSDLLARETVAKMLETGRDVSSVEINGVGHAPAFLSADQIDIARRFFISSGADAS</sequence>
<dbReference type="EMBL" id="CP003863">
    <property type="protein sequence ID" value="AFT86568.1"/>
    <property type="molecule type" value="Genomic_DNA"/>
</dbReference>
<dbReference type="PANTHER" id="PTHR43798:SF33">
    <property type="entry name" value="HYDROLASE, PUTATIVE (AFU_ORTHOLOGUE AFUA_2G14860)-RELATED"/>
    <property type="match status" value="1"/>
</dbReference>
<feature type="domain" description="AB hydrolase-1" evidence="1">
    <location>
        <begin position="65"/>
        <end position="303"/>
    </location>
</feature>
<dbReference type="STRING" id="1229205.BUPH_02993"/>
<dbReference type="PATRIC" id="fig|1229205.11.peg.2802"/>
<proteinExistence type="predicted"/>
<evidence type="ECO:0000259" key="1">
    <source>
        <dbReference type="Pfam" id="PF12697"/>
    </source>
</evidence>
<dbReference type="Pfam" id="PF12697">
    <property type="entry name" value="Abhydrolase_6"/>
    <property type="match status" value="1"/>
</dbReference>
<dbReference type="InterPro" id="IPR050266">
    <property type="entry name" value="AB_hydrolase_sf"/>
</dbReference>
<keyword evidence="2" id="KW-0378">Hydrolase</keyword>
<dbReference type="InterPro" id="IPR000073">
    <property type="entry name" value="AB_hydrolase_1"/>
</dbReference>
<protein>
    <submittedName>
        <fullName evidence="2">Alpha/beta hydrolase fold protein</fullName>
    </submittedName>
</protein>
<evidence type="ECO:0000313" key="3">
    <source>
        <dbReference type="Proteomes" id="UP000010105"/>
    </source>
</evidence>
<dbReference type="PANTHER" id="PTHR43798">
    <property type="entry name" value="MONOACYLGLYCEROL LIPASE"/>
    <property type="match status" value="1"/>
</dbReference>
<evidence type="ECO:0000313" key="2">
    <source>
        <dbReference type="EMBL" id="AFT86568.1"/>
    </source>
</evidence>
<gene>
    <name evidence="2" type="ORF">BUPH_02993</name>
</gene>
<dbReference type="eggNOG" id="COG0596">
    <property type="taxonomic scope" value="Bacteria"/>
</dbReference>
<dbReference type="GO" id="GO:0016020">
    <property type="term" value="C:membrane"/>
    <property type="evidence" value="ECO:0007669"/>
    <property type="project" value="TreeGrafter"/>
</dbReference>
<dbReference type="InterPro" id="IPR029058">
    <property type="entry name" value="AB_hydrolase_fold"/>
</dbReference>
<reference evidence="2 3" key="1">
    <citation type="journal article" date="2012" name="J. Bacteriol.">
        <title>Complete Genome Sequence of Burkholderia phenoliruptrix BR3459a (CLA1), a Heat-Tolerant, Nitrogen-Fixing Symbiont of Mimosa flocculosa.</title>
        <authorList>
            <person name="de Oliveira Cunha C."/>
            <person name="Goda Zuleta L.F."/>
            <person name="Paula de Almeida L.G."/>
            <person name="Prioli Ciapina L."/>
            <person name="Lustrino Borges W."/>
            <person name="Pitard R.M."/>
            <person name="Baldani J.I."/>
            <person name="Straliotto R."/>
            <person name="de Faria S.M."/>
            <person name="Hungria M."/>
            <person name="Sousa Cavada B."/>
            <person name="Mercante F.M."/>
            <person name="Ribeiro de Vasconcelos A.T."/>
        </authorList>
    </citation>
    <scope>NUCLEOTIDE SEQUENCE [LARGE SCALE GENOMIC DNA]</scope>
    <source>
        <strain evidence="2 3">BR3459a</strain>
    </source>
</reference>
<dbReference type="PRINTS" id="PR00111">
    <property type="entry name" value="ABHYDROLASE"/>
</dbReference>
<dbReference type="GO" id="GO:0047372">
    <property type="term" value="F:monoacylglycerol lipase activity"/>
    <property type="evidence" value="ECO:0007669"/>
    <property type="project" value="TreeGrafter"/>
</dbReference>
<dbReference type="SUPFAM" id="SSF53474">
    <property type="entry name" value="alpha/beta-Hydrolases"/>
    <property type="match status" value="1"/>
</dbReference>
<dbReference type="KEGG" id="bpx:BUPH_02993"/>
<dbReference type="HOGENOM" id="CLU_020336_1_0_4"/>
<name>K0DRJ2_9BURK</name>
<organism evidence="2 3">
    <name type="scientific">Paraburkholderia phenoliruptrix BR3459a</name>
    <dbReference type="NCBI Taxonomy" id="1229205"/>
    <lineage>
        <taxon>Bacteria</taxon>
        <taxon>Pseudomonadati</taxon>
        <taxon>Pseudomonadota</taxon>
        <taxon>Betaproteobacteria</taxon>
        <taxon>Burkholderiales</taxon>
        <taxon>Burkholderiaceae</taxon>
        <taxon>Paraburkholderia</taxon>
    </lineage>
</organism>